<feature type="region of interest" description="Disordered" evidence="1">
    <location>
        <begin position="1"/>
        <end position="31"/>
    </location>
</feature>
<protein>
    <submittedName>
        <fullName evidence="2">Uncharacterized protein</fullName>
    </submittedName>
</protein>
<evidence type="ECO:0000313" key="2">
    <source>
        <dbReference type="EMBL" id="PWY85584.1"/>
    </source>
</evidence>
<feature type="compositionally biased region" description="Low complexity" evidence="1">
    <location>
        <begin position="1"/>
        <end position="13"/>
    </location>
</feature>
<accession>A0A317WGJ1</accession>
<reference evidence="2" key="1">
    <citation type="submission" date="2016-12" db="EMBL/GenBank/DDBJ databases">
        <title>The genomes of Aspergillus section Nigri reveals drivers in fungal speciation.</title>
        <authorList>
            <consortium name="DOE Joint Genome Institute"/>
            <person name="Vesth T.C."/>
            <person name="Nybo J."/>
            <person name="Theobald S."/>
            <person name="Brandl J."/>
            <person name="Frisvad J.C."/>
            <person name="Nielsen K.F."/>
            <person name="Lyhne E.K."/>
            <person name="Kogle M.E."/>
            <person name="Kuo A."/>
            <person name="Riley R."/>
            <person name="Clum A."/>
            <person name="Nolan M."/>
            <person name="Lipzen A."/>
            <person name="Salamov A."/>
            <person name="Henrissat B."/>
            <person name="Wiebenga A."/>
            <person name="De vries R.P."/>
            <person name="Grigoriev I.V."/>
            <person name="Mortensen U.H."/>
            <person name="Andersen M.R."/>
            <person name="Baker S.E."/>
        </authorList>
    </citation>
    <scope>NUCLEOTIDE SEQUENCE</scope>
    <source>
        <strain evidence="2">CBS 122712</strain>
    </source>
</reference>
<feature type="compositionally biased region" description="Basic residues" evidence="1">
    <location>
        <begin position="17"/>
        <end position="28"/>
    </location>
</feature>
<proteinExistence type="predicted"/>
<evidence type="ECO:0000313" key="3">
    <source>
        <dbReference type="Proteomes" id="UP000246171"/>
    </source>
</evidence>
<feature type="region of interest" description="Disordered" evidence="1">
    <location>
        <begin position="87"/>
        <end position="108"/>
    </location>
</feature>
<dbReference type="AlphaFoldDB" id="A0A317WGJ1"/>
<name>A0A317WGJ1_ASPEC</name>
<sequence length="119" mass="13207">MSSESGASYYPSSMTRTSRHLSTPKRHSGWSAIPCKPRLCCISDHLLFLRPGRKGPPGKPYPPFFFPLIVGSRFYLVRSSFRTYLTGTASQPAGKPTRGLNTDTPDRTKLSLAARTNMQ</sequence>
<keyword evidence="3" id="KW-1185">Reference proteome</keyword>
<dbReference type="VEuPathDB" id="FungiDB:BO83DRAFT_10363"/>
<dbReference type="EMBL" id="MSFU01000001">
    <property type="protein sequence ID" value="PWY85584.1"/>
    <property type="molecule type" value="Genomic_DNA"/>
</dbReference>
<organism evidence="2 3">
    <name type="scientific">Aspergillus eucalypticola (strain CBS 122712 / IBT 29274)</name>
    <dbReference type="NCBI Taxonomy" id="1448314"/>
    <lineage>
        <taxon>Eukaryota</taxon>
        <taxon>Fungi</taxon>
        <taxon>Dikarya</taxon>
        <taxon>Ascomycota</taxon>
        <taxon>Pezizomycotina</taxon>
        <taxon>Eurotiomycetes</taxon>
        <taxon>Eurotiomycetidae</taxon>
        <taxon>Eurotiales</taxon>
        <taxon>Aspergillaceae</taxon>
        <taxon>Aspergillus</taxon>
        <taxon>Aspergillus subgen. Circumdati</taxon>
    </lineage>
</organism>
<evidence type="ECO:0000256" key="1">
    <source>
        <dbReference type="SAM" id="MobiDB-lite"/>
    </source>
</evidence>
<gene>
    <name evidence="2" type="ORF">BO83DRAFT_10363</name>
</gene>
<comment type="caution">
    <text evidence="2">The sequence shown here is derived from an EMBL/GenBank/DDBJ whole genome shotgun (WGS) entry which is preliminary data.</text>
</comment>
<dbReference type="RefSeq" id="XP_025393504.1">
    <property type="nucleotide sequence ID" value="XM_025525877.1"/>
</dbReference>
<dbReference type="Proteomes" id="UP000246171">
    <property type="component" value="Unassembled WGS sequence"/>
</dbReference>
<dbReference type="GeneID" id="37047839"/>